<dbReference type="Pfam" id="PF13432">
    <property type="entry name" value="TPR_16"/>
    <property type="match status" value="1"/>
</dbReference>
<dbReference type="GO" id="GO:0016301">
    <property type="term" value="F:kinase activity"/>
    <property type="evidence" value="ECO:0007669"/>
    <property type="project" value="UniProtKB-KW"/>
</dbReference>
<comment type="caution">
    <text evidence="4">The sequence shown here is derived from an EMBL/GenBank/DDBJ whole genome shotgun (WGS) entry which is preliminary data.</text>
</comment>
<evidence type="ECO:0000313" key="4">
    <source>
        <dbReference type="EMBL" id="ORI08381.1"/>
    </source>
</evidence>
<keyword evidence="4" id="KW-0418">Kinase</keyword>
<gene>
    <name evidence="4" type="ORF">A3835_02170</name>
</gene>
<sequence>MAEEEVVVLKPPGEQAEQEAPEEAKTEAPEEIVSLESIASEGVLQDESIPEPIPVKKSNKKLFIIAGVVALVLIILIVVLLVVLLKKDKKENIDTASIVKNIENNYQTQNFGASKIDEMINKANQLYERGNKFEALKIYENVAVYNQSLSNYNLGVSQMKQERCDEAIVSFNKAITDRENTAVSAINAAVCSLELNNTKNFNYYIGLADSFLQYENNSPLYSYYYALINYYKGNYYEALQALSHPNTADYKNEYAYLSAKILSLLGDDERAIAKLESQKAFKADFTLAQLYARLGKYDKARDYLTKASKNTPNIDLIKMTEALIDLKTSDYGDAAAFIKDVYDYNASLPSKIYKIKTILKPDLFDVSLAQAHFSDDIFFDRTRRYETLFYFAPYKVFDAKQSIEQIRKGGVSVFLDDTSAANDYLSQSAAASKVNAKLSEAIAKALSYRLKEANKEFEELASTYPNHSILQYNLALSYAQLGNFSLAAKHFIASYHQDVNNHLAGIFGAICLDINRNLNPKLIEEIGENLENDKSLKPVNLYASLLSLVSGNQSAMIRWLEEPKEQTMLNLAFDIIIAKVTNNDELMAKKADELLKILPNDIIANILNFISKNKEQNVKEYAKAIQIHFNGKQLDSNAFYHGADIIKKQYIKLLQISGLLTRERDKLRAELKNAPKNINLIQTLAYVDIFTNDFEESYKLYNQAIDEFKVNDASTLFLASVAATGAGKVSNAIALLELTKLNDASAIENRIALGLMYQQIDNIKAALIQYSKIGNVEYKSEFYDFEIDND</sequence>
<reference evidence="4 5" key="1">
    <citation type="journal article" date="2017" name="Gene Rep">
        <title>The ribosomal RNA operon (rrn) of Campylobacter concisus supports molecular typing to genomospecies level.</title>
        <authorList>
            <person name="Huq M."/>
            <person name="Van T.T.H."/>
            <person name="Gurtler V."/>
            <person name="Elshagmani E."/>
            <person name="Allemailem K.S."/>
            <person name="Smooker P.M."/>
            <person name="Istivan T.S."/>
        </authorList>
    </citation>
    <scope>NUCLEOTIDE SEQUENCE [LARGE SCALE GENOMIC DNA]</scope>
    <source>
        <strain evidence="4 5">RCH 26</strain>
    </source>
</reference>
<organism evidence="4 5">
    <name type="scientific">Campylobacter concisus</name>
    <dbReference type="NCBI Taxonomy" id="199"/>
    <lineage>
        <taxon>Bacteria</taxon>
        <taxon>Pseudomonadati</taxon>
        <taxon>Campylobacterota</taxon>
        <taxon>Epsilonproteobacteria</taxon>
        <taxon>Campylobacterales</taxon>
        <taxon>Campylobacteraceae</taxon>
        <taxon>Campylobacter</taxon>
    </lineage>
</organism>
<keyword evidence="3" id="KW-0812">Transmembrane</keyword>
<dbReference type="SMART" id="SM00028">
    <property type="entry name" value="TPR"/>
    <property type="match status" value="3"/>
</dbReference>
<evidence type="ECO:0000313" key="5">
    <source>
        <dbReference type="Proteomes" id="UP000192671"/>
    </source>
</evidence>
<proteinExistence type="predicted"/>
<keyword evidence="1" id="KW-0802">TPR repeat</keyword>
<name>A0A1X0U2M8_9BACT</name>
<dbReference type="PROSITE" id="PS50005">
    <property type="entry name" value="TPR"/>
    <property type="match status" value="1"/>
</dbReference>
<dbReference type="SUPFAM" id="SSF48452">
    <property type="entry name" value="TPR-like"/>
    <property type="match status" value="3"/>
</dbReference>
<feature type="transmembrane region" description="Helical" evidence="3">
    <location>
        <begin position="62"/>
        <end position="85"/>
    </location>
</feature>
<dbReference type="EMBL" id="LVWL01000018">
    <property type="protein sequence ID" value="ORI08381.1"/>
    <property type="molecule type" value="Genomic_DNA"/>
</dbReference>
<dbReference type="Proteomes" id="UP000192671">
    <property type="component" value="Unassembled WGS sequence"/>
</dbReference>
<evidence type="ECO:0000256" key="1">
    <source>
        <dbReference type="PROSITE-ProRule" id="PRU00339"/>
    </source>
</evidence>
<dbReference type="Gene3D" id="1.25.40.10">
    <property type="entry name" value="Tetratricopeptide repeat domain"/>
    <property type="match status" value="4"/>
</dbReference>
<feature type="region of interest" description="Disordered" evidence="2">
    <location>
        <begin position="1"/>
        <end position="29"/>
    </location>
</feature>
<keyword evidence="3" id="KW-0472">Membrane</keyword>
<evidence type="ECO:0000256" key="3">
    <source>
        <dbReference type="SAM" id="Phobius"/>
    </source>
</evidence>
<dbReference type="AlphaFoldDB" id="A0A1X0U2M8"/>
<keyword evidence="4" id="KW-0808">Transferase</keyword>
<dbReference type="InterPro" id="IPR011990">
    <property type="entry name" value="TPR-like_helical_dom_sf"/>
</dbReference>
<evidence type="ECO:0000256" key="2">
    <source>
        <dbReference type="SAM" id="MobiDB-lite"/>
    </source>
</evidence>
<dbReference type="Pfam" id="PF13181">
    <property type="entry name" value="TPR_8"/>
    <property type="match status" value="1"/>
</dbReference>
<protein>
    <submittedName>
        <fullName evidence="4">GTP pyrophosphokinase</fullName>
    </submittedName>
</protein>
<feature type="repeat" description="TPR" evidence="1">
    <location>
        <begin position="281"/>
        <end position="314"/>
    </location>
</feature>
<dbReference type="InterPro" id="IPR019734">
    <property type="entry name" value="TPR_rpt"/>
</dbReference>
<accession>A0A1X0U2M8</accession>
<keyword evidence="3" id="KW-1133">Transmembrane helix</keyword>